<evidence type="ECO:0000313" key="10">
    <source>
        <dbReference type="Proteomes" id="UP000075809"/>
    </source>
</evidence>
<sequence length="102" mass="12296">MYQRGNPQLRIFLPNFWMKLIAPINQQLPNIVQFHCSMEMSRYDIKNYLEKIYNVNVIEVRTRIAMGRFKKDQLQHSVIKEDDRKVAYVILVRLQLFSCFSL</sequence>
<dbReference type="Gene3D" id="3.30.70.330">
    <property type="match status" value="1"/>
</dbReference>
<comment type="subunit">
    <text evidence="6">Component of the mitochondrial ribosome large subunit (39S) which comprises a 16S rRNA and about 50 distinct proteins.</text>
</comment>
<accession>A0A151X0T2</accession>
<name>A0A151X0T2_9HYME</name>
<dbReference type="PANTHER" id="PTHR12059">
    <property type="entry name" value="RIBOSOMAL PROTEIN L23-RELATED"/>
    <property type="match status" value="1"/>
</dbReference>
<comment type="subcellular location">
    <subcellularLocation>
        <location evidence="1">Mitochondrion</location>
    </subcellularLocation>
</comment>
<evidence type="ECO:0000313" key="9">
    <source>
        <dbReference type="EMBL" id="KYQ53994.1"/>
    </source>
</evidence>
<gene>
    <name evidence="9" type="ORF">ALC60_07070</name>
</gene>
<evidence type="ECO:0000256" key="5">
    <source>
        <dbReference type="ARBA" id="ARBA00023274"/>
    </source>
</evidence>
<dbReference type="InterPro" id="IPR012678">
    <property type="entry name" value="Ribosomal_uL23/eL15/eS24_sf"/>
</dbReference>
<reference evidence="9 10" key="1">
    <citation type="submission" date="2015-09" db="EMBL/GenBank/DDBJ databases">
        <title>Trachymyrmex zeteki WGS genome.</title>
        <authorList>
            <person name="Nygaard S."/>
            <person name="Hu H."/>
            <person name="Boomsma J."/>
            <person name="Zhang G."/>
        </authorList>
    </citation>
    <scope>NUCLEOTIDE SEQUENCE [LARGE SCALE GENOMIC DNA]</scope>
    <source>
        <strain evidence="9">Tzet28-1</strain>
        <tissue evidence="9">Whole body</tissue>
    </source>
</reference>
<evidence type="ECO:0000256" key="3">
    <source>
        <dbReference type="ARBA" id="ARBA00022980"/>
    </source>
</evidence>
<dbReference type="Proteomes" id="UP000075809">
    <property type="component" value="Unassembled WGS sequence"/>
</dbReference>
<dbReference type="Pfam" id="PF00276">
    <property type="entry name" value="Ribosomal_L23"/>
    <property type="match status" value="1"/>
</dbReference>
<evidence type="ECO:0000256" key="1">
    <source>
        <dbReference type="ARBA" id="ARBA00004173"/>
    </source>
</evidence>
<evidence type="ECO:0000256" key="2">
    <source>
        <dbReference type="ARBA" id="ARBA00006700"/>
    </source>
</evidence>
<dbReference type="FunFam" id="3.30.70.330:FF:000284">
    <property type="entry name" value="39S ribosomal protein L23, mitochondrial"/>
    <property type="match status" value="1"/>
</dbReference>
<keyword evidence="10" id="KW-1185">Reference proteome</keyword>
<evidence type="ECO:0000256" key="7">
    <source>
        <dbReference type="ARBA" id="ARBA00039977"/>
    </source>
</evidence>
<protein>
    <recommendedName>
        <fullName evidence="7">Large ribosomal subunit protein uL23m</fullName>
    </recommendedName>
    <alternativeName>
        <fullName evidence="8">39S ribosomal protein L23, mitochondrial</fullName>
    </alternativeName>
</protein>
<dbReference type="GO" id="GO:0032543">
    <property type="term" value="P:mitochondrial translation"/>
    <property type="evidence" value="ECO:0007669"/>
    <property type="project" value="TreeGrafter"/>
</dbReference>
<dbReference type="SUPFAM" id="SSF54189">
    <property type="entry name" value="Ribosomal proteins S24e, L23 and L15e"/>
    <property type="match status" value="1"/>
</dbReference>
<dbReference type="PANTHER" id="PTHR12059:SF5">
    <property type="entry name" value="LARGE RIBOSOMAL SUBUNIT PROTEIN UL23M"/>
    <property type="match status" value="1"/>
</dbReference>
<proteinExistence type="inferred from homology"/>
<dbReference type="GO" id="GO:0003735">
    <property type="term" value="F:structural constituent of ribosome"/>
    <property type="evidence" value="ECO:0007669"/>
    <property type="project" value="InterPro"/>
</dbReference>
<evidence type="ECO:0000256" key="6">
    <source>
        <dbReference type="ARBA" id="ARBA00038782"/>
    </source>
</evidence>
<comment type="similarity">
    <text evidence="2">Belongs to the universal ribosomal protein uL23 family.</text>
</comment>
<dbReference type="AlphaFoldDB" id="A0A151X0T2"/>
<dbReference type="InterPro" id="IPR012677">
    <property type="entry name" value="Nucleotide-bd_a/b_plait_sf"/>
</dbReference>
<keyword evidence="3 9" id="KW-0689">Ribosomal protein</keyword>
<dbReference type="STRING" id="64791.A0A151X0T2"/>
<dbReference type="EMBL" id="KQ982601">
    <property type="protein sequence ID" value="KYQ53994.1"/>
    <property type="molecule type" value="Genomic_DNA"/>
</dbReference>
<organism evidence="9 10">
    <name type="scientific">Mycetomoellerius zeteki</name>
    <dbReference type="NCBI Taxonomy" id="64791"/>
    <lineage>
        <taxon>Eukaryota</taxon>
        <taxon>Metazoa</taxon>
        <taxon>Ecdysozoa</taxon>
        <taxon>Arthropoda</taxon>
        <taxon>Hexapoda</taxon>
        <taxon>Insecta</taxon>
        <taxon>Pterygota</taxon>
        <taxon>Neoptera</taxon>
        <taxon>Endopterygota</taxon>
        <taxon>Hymenoptera</taxon>
        <taxon>Apocrita</taxon>
        <taxon>Aculeata</taxon>
        <taxon>Formicoidea</taxon>
        <taxon>Formicidae</taxon>
        <taxon>Myrmicinae</taxon>
        <taxon>Mycetomoellerius</taxon>
    </lineage>
</organism>
<dbReference type="GO" id="GO:0005762">
    <property type="term" value="C:mitochondrial large ribosomal subunit"/>
    <property type="evidence" value="ECO:0007669"/>
    <property type="project" value="TreeGrafter"/>
</dbReference>
<keyword evidence="5" id="KW-0687">Ribonucleoprotein</keyword>
<dbReference type="InterPro" id="IPR013025">
    <property type="entry name" value="Ribosomal_uL23-like"/>
</dbReference>
<evidence type="ECO:0000256" key="8">
    <source>
        <dbReference type="ARBA" id="ARBA00041375"/>
    </source>
</evidence>
<evidence type="ECO:0000256" key="4">
    <source>
        <dbReference type="ARBA" id="ARBA00023128"/>
    </source>
</evidence>
<keyword evidence="4" id="KW-0496">Mitochondrion</keyword>